<dbReference type="RefSeq" id="XP_016982746.1">
    <property type="nucleotide sequence ID" value="XM_017127257.1"/>
</dbReference>
<proteinExistence type="predicted"/>
<name>A0A6P4FBA3_DRORH</name>
<protein>
    <submittedName>
        <fullName evidence="1">Uncharacterized protein LOC108047159</fullName>
    </submittedName>
</protein>
<reference evidence="1" key="1">
    <citation type="submission" date="2025-08" db="UniProtKB">
        <authorList>
            <consortium name="RefSeq"/>
        </authorList>
    </citation>
    <scope>IDENTIFICATION</scope>
</reference>
<dbReference type="OrthoDB" id="7975395at2759"/>
<gene>
    <name evidence="1" type="primary">LOC108047159</name>
</gene>
<dbReference type="SMART" id="SM00675">
    <property type="entry name" value="DM11"/>
    <property type="match status" value="1"/>
</dbReference>
<accession>A0A6P4FBA3</accession>
<sequence>MGVNLILDLDLDLLACASFSCSSCNSLDPGESGDLLADENVSSITDPRRGRNQSLGSIGMHDAFNMDHMVFDVDEEGVHISGNMTIKWNFPPTDRISARFHVMKFNRGTWEPTIYSILSPDFCTIMFNENIYWFVNWNKNIANRAEIERKCIHTKDTVITYNPFLMSMELDNVRIPNVHGRYKVVFTFEAFDEKNERRPTSLCFEIRGQSEKIN</sequence>
<evidence type="ECO:0000313" key="1">
    <source>
        <dbReference type="RefSeq" id="XP_016982746.1"/>
    </source>
</evidence>
<dbReference type="InterPro" id="IPR006601">
    <property type="entry name" value="Uncharacterised_DM11_DROME"/>
</dbReference>
<dbReference type="AlphaFoldDB" id="A0A6P4FBA3"/>
<organism evidence="1">
    <name type="scientific">Drosophila rhopaloa</name>
    <name type="common">Fruit fly</name>
    <dbReference type="NCBI Taxonomy" id="1041015"/>
    <lineage>
        <taxon>Eukaryota</taxon>
        <taxon>Metazoa</taxon>
        <taxon>Ecdysozoa</taxon>
        <taxon>Arthropoda</taxon>
        <taxon>Hexapoda</taxon>
        <taxon>Insecta</taxon>
        <taxon>Pterygota</taxon>
        <taxon>Neoptera</taxon>
        <taxon>Endopterygota</taxon>
        <taxon>Diptera</taxon>
        <taxon>Brachycera</taxon>
        <taxon>Muscomorpha</taxon>
        <taxon>Ephydroidea</taxon>
        <taxon>Drosophilidae</taxon>
        <taxon>Drosophila</taxon>
        <taxon>Sophophora</taxon>
    </lineage>
</organism>